<comment type="caution">
    <text evidence="2">The sequence shown here is derived from an EMBL/GenBank/DDBJ whole genome shotgun (WGS) entry which is preliminary data.</text>
</comment>
<evidence type="ECO:0000259" key="1">
    <source>
        <dbReference type="Pfam" id="PF01656"/>
    </source>
</evidence>
<dbReference type="PANTHER" id="PTHR13696">
    <property type="entry name" value="P-LOOP CONTAINING NUCLEOSIDE TRIPHOSPHATE HYDROLASE"/>
    <property type="match status" value="1"/>
</dbReference>
<name>A0A4R0EG84_9GAMM</name>
<proteinExistence type="predicted"/>
<accession>A0A4R0EG84</accession>
<gene>
    <name evidence="2" type="ORF">E0H85_15025</name>
</gene>
<dbReference type="CDD" id="cd02042">
    <property type="entry name" value="ParAB_family"/>
    <property type="match status" value="1"/>
</dbReference>
<evidence type="ECO:0000313" key="3">
    <source>
        <dbReference type="Proteomes" id="UP000291380"/>
    </source>
</evidence>
<sequence length="207" mass="23301">MTIYVIANRKGGVGKSTTATNLAYYLSTKGSVVLVDADDQKTAFTWHKYRESKDFDCVYLQGELDTELSKLTKSYDNVVVDVAGKDSKEFRSTLFVADRLYIPTQTSQFDLDVLPQVTAFVDEIQAKANPGLKKYFFISRASTNVKSKDAENTIEYLKSEYPSYTAMTAKLHERVQFKEAAAASQSVLEMASNKAKDDFYNWLLEAL</sequence>
<dbReference type="EMBL" id="SJOA01000026">
    <property type="protein sequence ID" value="TCB55590.1"/>
    <property type="molecule type" value="Genomic_DNA"/>
</dbReference>
<dbReference type="OrthoDB" id="69313at2"/>
<dbReference type="Pfam" id="PF01656">
    <property type="entry name" value="CbiA"/>
    <property type="match status" value="1"/>
</dbReference>
<dbReference type="InterPro" id="IPR002586">
    <property type="entry name" value="CobQ/CobB/MinD/ParA_Nub-bd_dom"/>
</dbReference>
<dbReference type="InterPro" id="IPR027417">
    <property type="entry name" value="P-loop_NTPase"/>
</dbReference>
<feature type="domain" description="CobQ/CobB/MinD/ParA nucleotide binding" evidence="1">
    <location>
        <begin position="5"/>
        <end position="183"/>
    </location>
</feature>
<reference evidence="2 3" key="1">
    <citation type="submission" date="2019-02" db="EMBL/GenBank/DDBJ databases">
        <title>High diversity of culturable Acinetobacter species in natural soil and water ecosystems.</title>
        <authorList>
            <person name="Radolfova-Krizova L."/>
            <person name="Nemec A."/>
        </authorList>
    </citation>
    <scope>NUCLEOTIDE SEQUENCE [LARGE SCALE GENOMIC DNA]</scope>
    <source>
        <strain evidence="2 3">ANC 4281</strain>
    </source>
</reference>
<dbReference type="PANTHER" id="PTHR13696:SF96">
    <property type="entry name" value="COBQ_COBB_MIND_PARA NUCLEOTIDE BINDING DOMAIN-CONTAINING PROTEIN"/>
    <property type="match status" value="1"/>
</dbReference>
<dbReference type="Gene3D" id="3.40.50.300">
    <property type="entry name" value="P-loop containing nucleotide triphosphate hydrolases"/>
    <property type="match status" value="1"/>
</dbReference>
<dbReference type="SUPFAM" id="SSF52540">
    <property type="entry name" value="P-loop containing nucleoside triphosphate hydrolases"/>
    <property type="match status" value="1"/>
</dbReference>
<dbReference type="InterPro" id="IPR050678">
    <property type="entry name" value="DNA_Partitioning_ATPase"/>
</dbReference>
<dbReference type="RefSeq" id="WP_131272035.1">
    <property type="nucleotide sequence ID" value="NZ_SJOA01000026.1"/>
</dbReference>
<organism evidence="2 3">
    <name type="scientific">Acinetobacter terrae</name>
    <dbReference type="NCBI Taxonomy" id="2731247"/>
    <lineage>
        <taxon>Bacteria</taxon>
        <taxon>Pseudomonadati</taxon>
        <taxon>Pseudomonadota</taxon>
        <taxon>Gammaproteobacteria</taxon>
        <taxon>Moraxellales</taxon>
        <taxon>Moraxellaceae</taxon>
        <taxon>Acinetobacter</taxon>
        <taxon>Acinetobacter Taxon 24</taxon>
    </lineage>
</organism>
<dbReference type="AlphaFoldDB" id="A0A4R0EG84"/>
<dbReference type="Proteomes" id="UP000291380">
    <property type="component" value="Unassembled WGS sequence"/>
</dbReference>
<protein>
    <submittedName>
        <fullName evidence="2">ATPase</fullName>
    </submittedName>
</protein>
<dbReference type="PIRSF" id="PIRSF009320">
    <property type="entry name" value="Nuc_binding_HP_1000"/>
    <property type="match status" value="1"/>
</dbReference>
<evidence type="ECO:0000313" key="2">
    <source>
        <dbReference type="EMBL" id="TCB55590.1"/>
    </source>
</evidence>